<protein>
    <submittedName>
        <fullName evidence="1">Uncharacterized protein</fullName>
    </submittedName>
</protein>
<sequence>MANVKISGLTAAASAAGANEFEINEAGTSKKVTGTQIATFVFSGNEITMPGTGSLTLPKGNDGARPGTPTAGMIRYNTTSGGFEGYTTAWGSIGGGASAGGVIYENSTTISSNYTLSTAKNGFSVGPITIDSGVTVTIPSGQSWVVL</sequence>
<reference evidence="1" key="1">
    <citation type="submission" date="2020-04" db="EMBL/GenBank/DDBJ databases">
        <authorList>
            <person name="Chiriac C."/>
            <person name="Salcher M."/>
            <person name="Ghai R."/>
            <person name="Kavagutti S V."/>
        </authorList>
    </citation>
    <scope>NUCLEOTIDE SEQUENCE</scope>
</reference>
<organism evidence="1">
    <name type="scientific">uncultured Caudovirales phage</name>
    <dbReference type="NCBI Taxonomy" id="2100421"/>
    <lineage>
        <taxon>Viruses</taxon>
        <taxon>Duplodnaviria</taxon>
        <taxon>Heunggongvirae</taxon>
        <taxon>Uroviricota</taxon>
        <taxon>Caudoviricetes</taxon>
        <taxon>Peduoviridae</taxon>
        <taxon>Maltschvirus</taxon>
        <taxon>Maltschvirus maltsch</taxon>
    </lineage>
</organism>
<proteinExistence type="predicted"/>
<evidence type="ECO:0000313" key="1">
    <source>
        <dbReference type="EMBL" id="CAB4139182.1"/>
    </source>
</evidence>
<gene>
    <name evidence="1" type="ORF">UFOVP342_17</name>
</gene>
<accession>A0A6J5LZ52</accession>
<dbReference type="EMBL" id="LR796361">
    <property type="protein sequence ID" value="CAB4139182.1"/>
    <property type="molecule type" value="Genomic_DNA"/>
</dbReference>
<name>A0A6J5LZ52_9CAUD</name>